<evidence type="ECO:0000313" key="7">
    <source>
        <dbReference type="EMBL" id="CAG2194201.1"/>
    </source>
</evidence>
<evidence type="ECO:0000256" key="1">
    <source>
        <dbReference type="ARBA" id="ARBA00004141"/>
    </source>
</evidence>
<comment type="subcellular location">
    <subcellularLocation>
        <location evidence="1">Membrane</location>
        <topology evidence="1">Multi-pass membrane protein</topology>
    </subcellularLocation>
</comment>
<evidence type="ECO:0000256" key="6">
    <source>
        <dbReference type="SAM" id="Phobius"/>
    </source>
</evidence>
<feature type="transmembrane region" description="Helical" evidence="6">
    <location>
        <begin position="199"/>
        <end position="220"/>
    </location>
</feature>
<proteinExistence type="inferred from homology"/>
<dbReference type="Proteomes" id="UP000683360">
    <property type="component" value="Unassembled WGS sequence"/>
</dbReference>
<feature type="transmembrane region" description="Helical" evidence="6">
    <location>
        <begin position="146"/>
        <end position="163"/>
    </location>
</feature>
<comment type="caution">
    <text evidence="7">The sequence shown here is derived from an EMBL/GenBank/DDBJ whole genome shotgun (WGS) entry which is preliminary data.</text>
</comment>
<name>A0A8S3QC25_MYTED</name>
<keyword evidence="5 6" id="KW-0472">Membrane</keyword>
<feature type="transmembrane region" description="Helical" evidence="6">
    <location>
        <begin position="232"/>
        <end position="250"/>
    </location>
</feature>
<dbReference type="Pfam" id="PF07851">
    <property type="entry name" value="TMEM120A-B"/>
    <property type="match status" value="1"/>
</dbReference>
<accession>A0A8S3QC25</accession>
<dbReference type="PANTHER" id="PTHR21433">
    <property type="entry name" value="TRANSMEMBRANE PROTEIN INDUCED BY TUMOR NECROSIS FACTOR ALPHA"/>
    <property type="match status" value="1"/>
</dbReference>
<sequence>MDDQSDQEKSGEKCENTIVRSMMEDWEDLEKDYMQLEVDHESYKKTLEELGLLQKKCLNGVAHQRYRMKKIHESLKRANKSDDPQVRATGKELNQKVLGRKNSLRDMEDILPHKNGLYLSIILGQVSVSLLNKADKYTYKHDYEKFKVTVSYITLALSTLLFFNPGYRWMDAVLHFLLVWYYCTLTIRENILRINGSRIKGWWITHHFISTVCAGITLIWPDGVSYQSFRFQYLFFSFYLSLLYVFQFFYQKGSLYRLRALGQGHDMDVTVEGFMSWMFKGLVFLLPFLFAGYFFQMYNAYTLFQLSLLPQTNEWQVTALAIIHFILSVGNITTTLKVVQGKIQGEMRSRSLTSKYKFNNGVAK</sequence>
<evidence type="ECO:0000256" key="5">
    <source>
        <dbReference type="ARBA" id="ARBA00023136"/>
    </source>
</evidence>
<dbReference type="InterPro" id="IPR012926">
    <property type="entry name" value="TMEM120A/B"/>
</dbReference>
<feature type="transmembrane region" description="Helical" evidence="6">
    <location>
        <begin position="277"/>
        <end position="295"/>
    </location>
</feature>
<evidence type="ECO:0000256" key="3">
    <source>
        <dbReference type="ARBA" id="ARBA00022692"/>
    </source>
</evidence>
<evidence type="ECO:0000313" key="8">
    <source>
        <dbReference type="Proteomes" id="UP000683360"/>
    </source>
</evidence>
<gene>
    <name evidence="7" type="ORF">MEDL_9252</name>
</gene>
<comment type="similarity">
    <text evidence="2">Belongs to the TMEM120 family.</text>
</comment>
<feature type="transmembrane region" description="Helical" evidence="6">
    <location>
        <begin position="169"/>
        <end position="187"/>
    </location>
</feature>
<dbReference type="OrthoDB" id="2015098at2759"/>
<keyword evidence="4 6" id="KW-1133">Transmembrane helix</keyword>
<feature type="transmembrane region" description="Helical" evidence="6">
    <location>
        <begin position="315"/>
        <end position="339"/>
    </location>
</feature>
<evidence type="ECO:0000256" key="4">
    <source>
        <dbReference type="ARBA" id="ARBA00022989"/>
    </source>
</evidence>
<evidence type="ECO:0000256" key="2">
    <source>
        <dbReference type="ARBA" id="ARBA00009700"/>
    </source>
</evidence>
<organism evidence="7 8">
    <name type="scientific">Mytilus edulis</name>
    <name type="common">Blue mussel</name>
    <dbReference type="NCBI Taxonomy" id="6550"/>
    <lineage>
        <taxon>Eukaryota</taxon>
        <taxon>Metazoa</taxon>
        <taxon>Spiralia</taxon>
        <taxon>Lophotrochozoa</taxon>
        <taxon>Mollusca</taxon>
        <taxon>Bivalvia</taxon>
        <taxon>Autobranchia</taxon>
        <taxon>Pteriomorphia</taxon>
        <taxon>Mytilida</taxon>
        <taxon>Mytiloidea</taxon>
        <taxon>Mytilidae</taxon>
        <taxon>Mytilinae</taxon>
        <taxon>Mytilus</taxon>
    </lineage>
</organism>
<dbReference type="GO" id="GO:0016020">
    <property type="term" value="C:membrane"/>
    <property type="evidence" value="ECO:0007669"/>
    <property type="project" value="UniProtKB-SubCell"/>
</dbReference>
<keyword evidence="3 6" id="KW-0812">Transmembrane</keyword>
<reference evidence="7" key="1">
    <citation type="submission" date="2021-03" db="EMBL/GenBank/DDBJ databases">
        <authorList>
            <person name="Bekaert M."/>
        </authorList>
    </citation>
    <scope>NUCLEOTIDE SEQUENCE</scope>
</reference>
<dbReference type="EMBL" id="CAJPWZ010000471">
    <property type="protein sequence ID" value="CAG2194201.1"/>
    <property type="molecule type" value="Genomic_DNA"/>
</dbReference>
<keyword evidence="8" id="KW-1185">Reference proteome</keyword>
<dbReference type="PANTHER" id="PTHR21433:SF0">
    <property type="entry name" value="TRANSMEMBRANE PROTEIN 120 HOMOLOG"/>
    <property type="match status" value="1"/>
</dbReference>
<dbReference type="AlphaFoldDB" id="A0A8S3QC25"/>
<protein>
    <submittedName>
        <fullName evidence="7">Transmembrane protein 120B,Transmembrane protein 120 homolog,Transmembrane protein 120B-B,Transmembrane protein 120A,Transmembrane protein 120B-A</fullName>
    </submittedName>
</protein>